<gene>
    <name evidence="4" type="ORF">VE01_00976</name>
</gene>
<dbReference type="AlphaFoldDB" id="A0A2P2SXT6"/>
<evidence type="ECO:0000313" key="4">
    <source>
        <dbReference type="EMBL" id="OBU01054.2"/>
    </source>
</evidence>
<dbReference type="GeneID" id="28834362"/>
<protein>
    <recommendedName>
        <fullName evidence="3">Rab-GAP TBC domain-containing protein</fullName>
    </recommendedName>
</protein>
<dbReference type="InterPro" id="IPR035969">
    <property type="entry name" value="Rab-GAP_TBC_sf"/>
</dbReference>
<dbReference type="SUPFAM" id="SSF47923">
    <property type="entry name" value="Ypt/Rab-GAP domain of gyp1p"/>
    <property type="match status" value="2"/>
</dbReference>
<name>A0A2P2SXT6_9PEZI</name>
<evidence type="ECO:0000256" key="1">
    <source>
        <dbReference type="ARBA" id="ARBA00022468"/>
    </source>
</evidence>
<feature type="region of interest" description="Disordered" evidence="2">
    <location>
        <begin position="380"/>
        <end position="417"/>
    </location>
</feature>
<organism evidence="4 5">
    <name type="scientific">Pseudogymnoascus verrucosus</name>
    <dbReference type="NCBI Taxonomy" id="342668"/>
    <lineage>
        <taxon>Eukaryota</taxon>
        <taxon>Fungi</taxon>
        <taxon>Dikarya</taxon>
        <taxon>Ascomycota</taxon>
        <taxon>Pezizomycotina</taxon>
        <taxon>Leotiomycetes</taxon>
        <taxon>Thelebolales</taxon>
        <taxon>Thelebolaceae</taxon>
        <taxon>Pseudogymnoascus</taxon>
    </lineage>
</organism>
<dbReference type="PROSITE" id="PS50086">
    <property type="entry name" value="TBC_RABGAP"/>
    <property type="match status" value="1"/>
</dbReference>
<evidence type="ECO:0000259" key="3">
    <source>
        <dbReference type="PROSITE" id="PS50086"/>
    </source>
</evidence>
<feature type="domain" description="Rab-GAP TBC" evidence="3">
    <location>
        <begin position="35"/>
        <end position="306"/>
    </location>
</feature>
<dbReference type="GO" id="GO:0005096">
    <property type="term" value="F:GTPase activator activity"/>
    <property type="evidence" value="ECO:0007669"/>
    <property type="project" value="UniProtKB-KW"/>
</dbReference>
<reference evidence="4 5" key="1">
    <citation type="submission" date="2016-03" db="EMBL/GenBank/DDBJ databases">
        <title>Comparative genomics of Pseudogymnoascus destructans, the fungus causing white-nose syndrome of bats.</title>
        <authorList>
            <person name="Palmer J.M."/>
            <person name="Drees K.P."/>
            <person name="Foster J.T."/>
            <person name="Lindner D.L."/>
        </authorList>
    </citation>
    <scope>NUCLEOTIDE SEQUENCE [LARGE SCALE GENOMIC DNA]</scope>
    <source>
        <strain evidence="4 5">UAMH 10579</strain>
    </source>
</reference>
<sequence length="736" mass="81102">MRSLEESRQRWQKTTEGASKVGGLKSLVKADADSICESGLRSVCWKAFLLFQSVDRNTWAATSEDSRAAYSALKSHFLRFIERPGDLDSTIDPLNDDDNSPWNTLRRDEQLCVEITQDVERCMPDEPYFRLPETQKTLLHILFIYCKINQDIGYRQGMHELAAPILLAMQRDALAPIAPEGSVLSDDGDRLMFTTLDASFIEHDSFTLFNLIMRTAKSFYELGEPDKRLNAGSTSSSQYGSSPIVQRSKQIHEVLLAQVDPELALHLTQIEILPQIFIIRWIRLLFGREFPFEDLLALWDRLFAEDPDLELIDMICVSMLLRIRWQLLDADYSVALTLLLKYPHPTPPYGPQTFVEDAIYLRENLNQPAGAKLINKYTGRAPVPPSSRPVPATPAGRAKPHRAESRFAGRKSPLPSPARFLQDQGGVEALLQGAAKGVFDRGERLGINQVVRDAVDEVKRNMQGLSPGPGSPRRFPRSNALSVDEVVTETGKSLADLEVRNKTLALLLNGTIEEIQKASDSTEDASTKAISINNGIEKLRFIMLRLEDSSLPLEPDTPRAAPDARVTATIEPEEKRQVQASNVATPISPLKDIETTNLSGETPPPTAGSSPTLGRTIPRRPRTSVSQPLEGLDAGPGKPGQPATGIPARSTLAQSSFAWMLGPDEHSVPSDQPALMKSSSPFLSSGRKPGSSTSRERSAFLFGDDADEDDVNSPASPKRAGSKGDFGLEAMKRTDT</sequence>
<dbReference type="PANTHER" id="PTHR22957">
    <property type="entry name" value="TBC1 DOMAIN FAMILY MEMBER GTPASE-ACTIVATING PROTEIN"/>
    <property type="match status" value="1"/>
</dbReference>
<evidence type="ECO:0000256" key="2">
    <source>
        <dbReference type="SAM" id="MobiDB-lite"/>
    </source>
</evidence>
<accession>A0A2P2SXT6</accession>
<feature type="region of interest" description="Disordered" evidence="2">
    <location>
        <begin position="663"/>
        <end position="736"/>
    </location>
</feature>
<keyword evidence="5" id="KW-1185">Reference proteome</keyword>
<dbReference type="InterPro" id="IPR000195">
    <property type="entry name" value="Rab-GAP-TBC_dom"/>
</dbReference>
<evidence type="ECO:0000313" key="5">
    <source>
        <dbReference type="Proteomes" id="UP000091956"/>
    </source>
</evidence>
<dbReference type="Gene3D" id="1.10.472.80">
    <property type="entry name" value="Ypt/Rab-GAP domain of gyp1p, domain 3"/>
    <property type="match status" value="1"/>
</dbReference>
<dbReference type="FunFam" id="1.10.472.80:FF:000038">
    <property type="entry name" value="TBC1 domain family member 5"/>
    <property type="match status" value="1"/>
</dbReference>
<dbReference type="Proteomes" id="UP000091956">
    <property type="component" value="Unassembled WGS sequence"/>
</dbReference>
<keyword evidence="1" id="KW-0343">GTPase activation</keyword>
<feature type="compositionally biased region" description="Pro residues" evidence="2">
    <location>
        <begin position="382"/>
        <end position="392"/>
    </location>
</feature>
<proteinExistence type="predicted"/>
<dbReference type="SMART" id="SM00164">
    <property type="entry name" value="TBC"/>
    <property type="match status" value="1"/>
</dbReference>
<dbReference type="PANTHER" id="PTHR22957:SF337">
    <property type="entry name" value="TBC1 DOMAIN FAMILY MEMBER 5"/>
    <property type="match status" value="1"/>
</dbReference>
<feature type="region of interest" description="Disordered" evidence="2">
    <location>
        <begin position="570"/>
        <end position="647"/>
    </location>
</feature>
<dbReference type="Pfam" id="PF00566">
    <property type="entry name" value="RabGAP-TBC"/>
    <property type="match status" value="1"/>
</dbReference>
<dbReference type="FunFam" id="1.10.8.270:FF:000031">
    <property type="entry name" value="TBC1 domain family member 5"/>
    <property type="match status" value="1"/>
</dbReference>
<dbReference type="Gene3D" id="1.10.8.270">
    <property type="entry name" value="putative rabgap domain of human tbc1 domain family member 14 like domains"/>
    <property type="match status" value="1"/>
</dbReference>
<dbReference type="STRING" id="342668.A0A2P2SXT6"/>
<reference evidence="5" key="2">
    <citation type="journal article" date="2018" name="Nat. Commun.">
        <title>Extreme sensitivity to ultraviolet light in the fungal pathogen causing white-nose syndrome of bats.</title>
        <authorList>
            <person name="Palmer J.M."/>
            <person name="Drees K.P."/>
            <person name="Foster J.T."/>
            <person name="Lindner D.L."/>
        </authorList>
    </citation>
    <scope>NUCLEOTIDE SEQUENCE [LARGE SCALE GENOMIC DNA]</scope>
    <source>
        <strain evidence="5">UAMH 10579</strain>
    </source>
</reference>
<dbReference type="RefSeq" id="XP_059320089.1">
    <property type="nucleotide sequence ID" value="XM_059463320.1"/>
</dbReference>
<dbReference type="EMBL" id="KV460207">
    <property type="protein sequence ID" value="OBU01054.2"/>
    <property type="molecule type" value="Genomic_DNA"/>
</dbReference>